<dbReference type="Proteomes" id="UP000199614">
    <property type="component" value="Unassembled WGS sequence"/>
</dbReference>
<accession>A0A1I5H885</accession>
<reference evidence="1 2" key="1">
    <citation type="submission" date="2016-10" db="EMBL/GenBank/DDBJ databases">
        <authorList>
            <person name="de Groot N.N."/>
        </authorList>
    </citation>
    <scope>NUCLEOTIDE SEQUENCE [LARGE SCALE GENOMIC DNA]</scope>
    <source>
        <strain evidence="1 2">CGMCC 4.1877</strain>
    </source>
</reference>
<dbReference type="RefSeq" id="WP_093355285.1">
    <property type="nucleotide sequence ID" value="NZ_FOUY01000059.1"/>
</dbReference>
<proteinExistence type="predicted"/>
<dbReference type="OrthoDB" id="3579077at2"/>
<dbReference type="AlphaFoldDB" id="A0A1I5H885"/>
<organism evidence="1 2">
    <name type="scientific">Pseudonocardia ammonioxydans</name>
    <dbReference type="NCBI Taxonomy" id="260086"/>
    <lineage>
        <taxon>Bacteria</taxon>
        <taxon>Bacillati</taxon>
        <taxon>Actinomycetota</taxon>
        <taxon>Actinomycetes</taxon>
        <taxon>Pseudonocardiales</taxon>
        <taxon>Pseudonocardiaceae</taxon>
        <taxon>Pseudonocardia</taxon>
    </lineage>
</organism>
<dbReference type="EMBL" id="FOUY01000059">
    <property type="protein sequence ID" value="SFO44413.1"/>
    <property type="molecule type" value="Genomic_DNA"/>
</dbReference>
<name>A0A1I5H885_PSUAM</name>
<evidence type="ECO:0000313" key="2">
    <source>
        <dbReference type="Proteomes" id="UP000199614"/>
    </source>
</evidence>
<protein>
    <submittedName>
        <fullName evidence="1">Uncharacterized protein</fullName>
    </submittedName>
</protein>
<evidence type="ECO:0000313" key="1">
    <source>
        <dbReference type="EMBL" id="SFO44413.1"/>
    </source>
</evidence>
<keyword evidence="2" id="KW-1185">Reference proteome</keyword>
<dbReference type="STRING" id="260086.SAMN05216207_105923"/>
<gene>
    <name evidence="1" type="ORF">SAMN05216207_105923</name>
</gene>
<sequence>MTRSATVEGNVTVTGVAATVAVASDRGHHVVAPTTVAATRWVLDPDDDHGCVRALLALHDLAVGVVVCPAAPGSPWPLLAGHVLVALGKDRRALDAAGPRHRVPELLALWLRAERVQHLVVLRAHLLSHATLVELDRLATDAGVTVWAVAHGDHGVDHTARRAPSAAPVQWTAAVALLTAATATGGPRTASAPELYGTVRDLARRAGRAWRLYTERTLRLPRDVRPNCELGVLLQNLTIDAHDRDELLLRLHATRAGLHDEGLHLALPALEHDARLLAYLGPRFNAETMARLRRLACPTAAGALTLALATDHNAPWLAETRTEWTDPHARHVCTYTGTWRIPPRPARCCGCCSTIAQHTAVRRRRCSSTGTERP</sequence>